<sequence>MGAKSKKVSKNKSNKISPSSQLSNRTKEGASDFLPLEAGPGQKLSQPQESKIGATVLYIGRIPHGFYENEMQAFFSQFGKVKRLRIARNKKTGKSKHFGFIEFEDPEVAEVVADCMHNYLLFEHLLQVQLIPPEHVHPKLWKGFDYRKKPVDWVQIEQKRLNKERTLEEHNKLVEKIMKRDRKRRKRIEAAGIDFECPEIVGNILPAPKKIKFED</sequence>
<comment type="subcellular location">
    <subcellularLocation>
        <location evidence="1">Nucleus</location>
        <location evidence="1">Nucleolus</location>
    </subcellularLocation>
</comment>
<dbReference type="PROSITE" id="PS50102">
    <property type="entry name" value="RRM"/>
    <property type="match status" value="1"/>
</dbReference>
<dbReference type="PANTHER" id="PTHR46754">
    <property type="entry name" value="MKI67 FHA DOMAIN-INTERACTING NUCLEOLAR PHOSPHOPROTEIN"/>
    <property type="match status" value="1"/>
</dbReference>
<dbReference type="AlphaFoldDB" id="A0AAV8T6S3"/>
<feature type="compositionally biased region" description="Basic residues" evidence="5">
    <location>
        <begin position="1"/>
        <end position="13"/>
    </location>
</feature>
<feature type="domain" description="RRM" evidence="6">
    <location>
        <begin position="55"/>
        <end position="133"/>
    </location>
</feature>
<dbReference type="GO" id="GO:0003723">
    <property type="term" value="F:RNA binding"/>
    <property type="evidence" value="ECO:0007669"/>
    <property type="project" value="UniProtKB-UniRule"/>
</dbReference>
<dbReference type="Proteomes" id="UP001159364">
    <property type="component" value="Linkage Group LG06"/>
</dbReference>
<gene>
    <name evidence="7" type="ORF">K2173_006530</name>
</gene>
<evidence type="ECO:0000256" key="4">
    <source>
        <dbReference type="PROSITE-ProRule" id="PRU00176"/>
    </source>
</evidence>
<dbReference type="InterPro" id="IPR000504">
    <property type="entry name" value="RRM_dom"/>
</dbReference>
<keyword evidence="2 4" id="KW-0694">RNA-binding</keyword>
<dbReference type="GO" id="GO:0005730">
    <property type="term" value="C:nucleolus"/>
    <property type="evidence" value="ECO:0007669"/>
    <property type="project" value="UniProtKB-SubCell"/>
</dbReference>
<dbReference type="Gene3D" id="3.30.70.330">
    <property type="match status" value="1"/>
</dbReference>
<keyword evidence="8" id="KW-1185">Reference proteome</keyword>
<dbReference type="SMART" id="SM00360">
    <property type="entry name" value="RRM"/>
    <property type="match status" value="1"/>
</dbReference>
<proteinExistence type="predicted"/>
<dbReference type="Pfam" id="PF00076">
    <property type="entry name" value="RRM_1"/>
    <property type="match status" value="1"/>
</dbReference>
<dbReference type="EMBL" id="JAIWQS010000006">
    <property type="protein sequence ID" value="KAJ8761928.1"/>
    <property type="molecule type" value="Genomic_DNA"/>
</dbReference>
<evidence type="ECO:0000256" key="2">
    <source>
        <dbReference type="ARBA" id="ARBA00022884"/>
    </source>
</evidence>
<name>A0AAV8T6S3_9ROSI</name>
<reference evidence="7 8" key="1">
    <citation type="submission" date="2021-09" db="EMBL/GenBank/DDBJ databases">
        <title>Genomic insights and catalytic innovation underlie evolution of tropane alkaloids biosynthesis.</title>
        <authorList>
            <person name="Wang Y.-J."/>
            <person name="Tian T."/>
            <person name="Huang J.-P."/>
            <person name="Huang S.-X."/>
        </authorList>
    </citation>
    <scope>NUCLEOTIDE SEQUENCE [LARGE SCALE GENOMIC DNA]</scope>
    <source>
        <strain evidence="7">KIB-2018</strain>
        <tissue evidence="7">Leaf</tissue>
    </source>
</reference>
<keyword evidence="3" id="KW-0539">Nucleus</keyword>
<evidence type="ECO:0000256" key="1">
    <source>
        <dbReference type="ARBA" id="ARBA00004604"/>
    </source>
</evidence>
<accession>A0AAV8T6S3</accession>
<dbReference type="SUPFAM" id="SSF54928">
    <property type="entry name" value="RNA-binding domain, RBD"/>
    <property type="match status" value="1"/>
</dbReference>
<dbReference type="CDD" id="cd12307">
    <property type="entry name" value="RRM_NIFK_like"/>
    <property type="match status" value="1"/>
</dbReference>
<feature type="region of interest" description="Disordered" evidence="5">
    <location>
        <begin position="1"/>
        <end position="47"/>
    </location>
</feature>
<evidence type="ECO:0000313" key="7">
    <source>
        <dbReference type="EMBL" id="KAJ8761928.1"/>
    </source>
</evidence>
<comment type="caution">
    <text evidence="7">The sequence shown here is derived from an EMBL/GenBank/DDBJ whole genome shotgun (WGS) entry which is preliminary data.</text>
</comment>
<dbReference type="InterPro" id="IPR035979">
    <property type="entry name" value="RBD_domain_sf"/>
</dbReference>
<dbReference type="InterPro" id="IPR012677">
    <property type="entry name" value="Nucleotide-bd_a/b_plait_sf"/>
</dbReference>
<evidence type="ECO:0000259" key="6">
    <source>
        <dbReference type="PROSITE" id="PS50102"/>
    </source>
</evidence>
<evidence type="ECO:0000313" key="8">
    <source>
        <dbReference type="Proteomes" id="UP001159364"/>
    </source>
</evidence>
<protein>
    <recommendedName>
        <fullName evidence="6">RRM domain-containing protein</fullName>
    </recommendedName>
</protein>
<evidence type="ECO:0000256" key="3">
    <source>
        <dbReference type="ARBA" id="ARBA00023242"/>
    </source>
</evidence>
<evidence type="ECO:0000256" key="5">
    <source>
        <dbReference type="SAM" id="MobiDB-lite"/>
    </source>
</evidence>
<organism evidence="7 8">
    <name type="scientific">Erythroxylum novogranatense</name>
    <dbReference type="NCBI Taxonomy" id="1862640"/>
    <lineage>
        <taxon>Eukaryota</taxon>
        <taxon>Viridiplantae</taxon>
        <taxon>Streptophyta</taxon>
        <taxon>Embryophyta</taxon>
        <taxon>Tracheophyta</taxon>
        <taxon>Spermatophyta</taxon>
        <taxon>Magnoliopsida</taxon>
        <taxon>eudicotyledons</taxon>
        <taxon>Gunneridae</taxon>
        <taxon>Pentapetalae</taxon>
        <taxon>rosids</taxon>
        <taxon>fabids</taxon>
        <taxon>Malpighiales</taxon>
        <taxon>Erythroxylaceae</taxon>
        <taxon>Erythroxylum</taxon>
    </lineage>
</organism>